<evidence type="ECO:0000256" key="5">
    <source>
        <dbReference type="ARBA" id="ARBA00023242"/>
    </source>
</evidence>
<dbReference type="AlphaFoldDB" id="A0A0T6B7L9"/>
<sequence>MIDKALLSIVTKEKRKLNIDETPRTKQIADLHKYFGSKRTKMVTEQQERLKVDVENIKETLEQTAKETHIDESDVVSFKPDENDSLYRPPINRNASRVQDV</sequence>
<keyword evidence="8" id="KW-1185">Reference proteome</keyword>
<keyword evidence="4" id="KW-0804">Transcription</keyword>
<evidence type="ECO:0000256" key="3">
    <source>
        <dbReference type="ARBA" id="ARBA00022478"/>
    </source>
</evidence>
<feature type="region of interest" description="Disordered" evidence="6">
    <location>
        <begin position="63"/>
        <end position="101"/>
    </location>
</feature>
<dbReference type="PANTHER" id="PTHR14440">
    <property type="entry name" value="DNA-DIRECTED RNA POLYMERASE I SUBUNIT RPA49"/>
    <property type="match status" value="1"/>
</dbReference>
<evidence type="ECO:0000313" key="8">
    <source>
        <dbReference type="Proteomes" id="UP000051574"/>
    </source>
</evidence>
<name>A0A0T6B7L9_9SCAR</name>
<keyword evidence="5" id="KW-0539">Nucleus</keyword>
<dbReference type="EMBL" id="LJIG01009298">
    <property type="protein sequence ID" value="KRT83359.1"/>
    <property type="molecule type" value="Genomic_DNA"/>
</dbReference>
<dbReference type="OrthoDB" id="277398at2759"/>
<evidence type="ECO:0000256" key="2">
    <source>
        <dbReference type="ARBA" id="ARBA00009430"/>
    </source>
</evidence>
<feature type="compositionally biased region" description="Basic and acidic residues" evidence="6">
    <location>
        <begin position="63"/>
        <end position="72"/>
    </location>
</feature>
<accession>A0A0T6B7L9</accession>
<dbReference type="GO" id="GO:0003677">
    <property type="term" value="F:DNA binding"/>
    <property type="evidence" value="ECO:0007669"/>
    <property type="project" value="InterPro"/>
</dbReference>
<feature type="non-terminal residue" evidence="7">
    <location>
        <position position="101"/>
    </location>
</feature>
<dbReference type="Proteomes" id="UP000051574">
    <property type="component" value="Unassembled WGS sequence"/>
</dbReference>
<comment type="similarity">
    <text evidence="2">Belongs to the eukaryotic RPA49/POLR1E RNA polymerase subunit family.</text>
</comment>
<keyword evidence="3" id="KW-0240">DNA-directed RNA polymerase</keyword>
<evidence type="ECO:0000256" key="1">
    <source>
        <dbReference type="ARBA" id="ARBA00004604"/>
    </source>
</evidence>
<comment type="caution">
    <text evidence="7">The sequence shown here is derived from an EMBL/GenBank/DDBJ whole genome shotgun (WGS) entry which is preliminary data.</text>
</comment>
<proteinExistence type="inferred from homology"/>
<reference evidence="7 8" key="1">
    <citation type="submission" date="2015-09" db="EMBL/GenBank/DDBJ databases">
        <title>Draft genome of the scarab beetle Oryctes borbonicus.</title>
        <authorList>
            <person name="Meyer J.M."/>
            <person name="Markov G.V."/>
            <person name="Baskaran P."/>
            <person name="Herrmann M."/>
            <person name="Sommer R.J."/>
            <person name="Roedelsperger C."/>
        </authorList>
    </citation>
    <scope>NUCLEOTIDE SEQUENCE [LARGE SCALE GENOMIC DNA]</scope>
    <source>
        <strain evidence="7">OB123</strain>
        <tissue evidence="7">Whole animal</tissue>
    </source>
</reference>
<organism evidence="7 8">
    <name type="scientific">Oryctes borbonicus</name>
    <dbReference type="NCBI Taxonomy" id="1629725"/>
    <lineage>
        <taxon>Eukaryota</taxon>
        <taxon>Metazoa</taxon>
        <taxon>Ecdysozoa</taxon>
        <taxon>Arthropoda</taxon>
        <taxon>Hexapoda</taxon>
        <taxon>Insecta</taxon>
        <taxon>Pterygota</taxon>
        <taxon>Neoptera</taxon>
        <taxon>Endopterygota</taxon>
        <taxon>Coleoptera</taxon>
        <taxon>Polyphaga</taxon>
        <taxon>Scarabaeiformia</taxon>
        <taxon>Scarabaeidae</taxon>
        <taxon>Dynastinae</taxon>
        <taxon>Oryctes</taxon>
    </lineage>
</organism>
<gene>
    <name evidence="7" type="ORF">AMK59_4058</name>
</gene>
<dbReference type="GO" id="GO:0000428">
    <property type="term" value="C:DNA-directed RNA polymerase complex"/>
    <property type="evidence" value="ECO:0007669"/>
    <property type="project" value="UniProtKB-KW"/>
</dbReference>
<dbReference type="GO" id="GO:0006351">
    <property type="term" value="P:DNA-templated transcription"/>
    <property type="evidence" value="ECO:0007669"/>
    <property type="project" value="InterPro"/>
</dbReference>
<dbReference type="GO" id="GO:0005730">
    <property type="term" value="C:nucleolus"/>
    <property type="evidence" value="ECO:0007669"/>
    <property type="project" value="UniProtKB-SubCell"/>
</dbReference>
<evidence type="ECO:0000256" key="4">
    <source>
        <dbReference type="ARBA" id="ARBA00023163"/>
    </source>
</evidence>
<comment type="subcellular location">
    <subcellularLocation>
        <location evidence="1">Nucleus</location>
        <location evidence="1">Nucleolus</location>
    </subcellularLocation>
</comment>
<evidence type="ECO:0000313" key="7">
    <source>
        <dbReference type="EMBL" id="KRT83359.1"/>
    </source>
</evidence>
<dbReference type="InterPro" id="IPR009668">
    <property type="entry name" value="RNA_pol-assoc_fac_A49-like"/>
</dbReference>
<evidence type="ECO:0000256" key="6">
    <source>
        <dbReference type="SAM" id="MobiDB-lite"/>
    </source>
</evidence>
<protein>
    <submittedName>
        <fullName evidence="7">Uncharacterized protein</fullName>
    </submittedName>
</protein>